<dbReference type="RefSeq" id="WP_072595651.1">
    <property type="nucleotide sequence ID" value="NZ_CP018221.1"/>
</dbReference>
<evidence type="ECO:0000313" key="7">
    <source>
        <dbReference type="EMBL" id="API58075.1"/>
    </source>
</evidence>
<feature type="transmembrane region" description="Helical" evidence="5">
    <location>
        <begin position="21"/>
        <end position="42"/>
    </location>
</feature>
<keyword evidence="2 5" id="KW-0812">Transmembrane</keyword>
<dbReference type="GO" id="GO:0016020">
    <property type="term" value="C:membrane"/>
    <property type="evidence" value="ECO:0007669"/>
    <property type="project" value="UniProtKB-SubCell"/>
</dbReference>
<dbReference type="Pfam" id="PF05154">
    <property type="entry name" value="TM2"/>
    <property type="match status" value="1"/>
</dbReference>
<protein>
    <recommendedName>
        <fullName evidence="6">TM2 domain-containing protein</fullName>
    </recommendedName>
</protein>
<comment type="subcellular location">
    <subcellularLocation>
        <location evidence="1">Membrane</location>
        <topology evidence="1">Multi-pass membrane protein</topology>
    </subcellularLocation>
</comment>
<keyword evidence="3 5" id="KW-1133">Transmembrane helix</keyword>
<evidence type="ECO:0000256" key="4">
    <source>
        <dbReference type="ARBA" id="ARBA00023136"/>
    </source>
</evidence>
<evidence type="ECO:0000313" key="8">
    <source>
        <dbReference type="Proteomes" id="UP000182063"/>
    </source>
</evidence>
<evidence type="ECO:0000259" key="6">
    <source>
        <dbReference type="Pfam" id="PF05154"/>
    </source>
</evidence>
<proteinExistence type="predicted"/>
<evidence type="ECO:0000256" key="5">
    <source>
        <dbReference type="SAM" id="Phobius"/>
    </source>
</evidence>
<dbReference type="STRING" id="1921510.BSL82_01165"/>
<feature type="domain" description="TM2" evidence="6">
    <location>
        <begin position="21"/>
        <end position="69"/>
    </location>
</feature>
<dbReference type="OrthoDB" id="2004788at2"/>
<feature type="transmembrane region" description="Helical" evidence="5">
    <location>
        <begin position="48"/>
        <end position="66"/>
    </location>
</feature>
<dbReference type="AlphaFoldDB" id="A0A1L3ZR23"/>
<keyword evidence="4 5" id="KW-0472">Membrane</keyword>
<dbReference type="EMBL" id="CP018221">
    <property type="protein sequence ID" value="API58075.1"/>
    <property type="molecule type" value="Genomic_DNA"/>
</dbReference>
<evidence type="ECO:0000256" key="2">
    <source>
        <dbReference type="ARBA" id="ARBA00022692"/>
    </source>
</evidence>
<dbReference type="KEGG" id="sphj:BSL82_01165"/>
<evidence type="ECO:0000256" key="1">
    <source>
        <dbReference type="ARBA" id="ARBA00004141"/>
    </source>
</evidence>
<gene>
    <name evidence="7" type="ORF">BSL82_01165</name>
</gene>
<reference evidence="8" key="1">
    <citation type="submission" date="2016-11" db="EMBL/GenBank/DDBJ databases">
        <title>Complete Genome Sequence of alachlor-degrading Sphingomonas sp. strain JJ-A5.</title>
        <authorList>
            <person name="Lee H."/>
            <person name="Ka J.-O."/>
        </authorList>
    </citation>
    <scope>NUCLEOTIDE SEQUENCE [LARGE SCALE GENOMIC DNA]</scope>
    <source>
        <strain evidence="8">JJ-A5</strain>
    </source>
</reference>
<evidence type="ECO:0000256" key="3">
    <source>
        <dbReference type="ARBA" id="ARBA00022989"/>
    </source>
</evidence>
<accession>A0A1L3ZR23</accession>
<dbReference type="InterPro" id="IPR007829">
    <property type="entry name" value="TM2"/>
</dbReference>
<keyword evidence="8" id="KW-1185">Reference proteome</keyword>
<name>A0A1L3ZR23_9SPHN</name>
<dbReference type="Proteomes" id="UP000182063">
    <property type="component" value="Chromosome"/>
</dbReference>
<organism evidence="7 8">
    <name type="scientific">Tardibacter chloracetimidivorans</name>
    <dbReference type="NCBI Taxonomy" id="1921510"/>
    <lineage>
        <taxon>Bacteria</taxon>
        <taxon>Pseudomonadati</taxon>
        <taxon>Pseudomonadota</taxon>
        <taxon>Alphaproteobacteria</taxon>
        <taxon>Sphingomonadales</taxon>
        <taxon>Sphingomonadaceae</taxon>
        <taxon>Tardibacter</taxon>
    </lineage>
</organism>
<sequence>MALSTAQLSLIEQRVANDGPSTAVAFLLWLFTWFLSGHRFYLGRGGSAVLQILSYFLLIGFIWWIVDGFRLTDMIRQKRDDLRHRLTTDMLAHAGVEA</sequence>